<keyword evidence="1" id="KW-0812">Transmembrane</keyword>
<dbReference type="EMBL" id="JAFLVX010000028">
    <property type="protein sequence ID" value="MBO0477554.1"/>
    <property type="molecule type" value="Genomic_DNA"/>
</dbReference>
<accession>A0ABS3HUX0</accession>
<gene>
    <name evidence="2" type="ORF">DOK76_10745</name>
</gene>
<keyword evidence="1" id="KW-1133">Transmembrane helix</keyword>
<keyword evidence="1" id="KW-0472">Membrane</keyword>
<proteinExistence type="predicted"/>
<evidence type="ECO:0000313" key="3">
    <source>
        <dbReference type="Proteomes" id="UP000664857"/>
    </source>
</evidence>
<feature type="transmembrane region" description="Helical" evidence="1">
    <location>
        <begin position="74"/>
        <end position="93"/>
    </location>
</feature>
<dbReference type="InterPro" id="IPR025962">
    <property type="entry name" value="SdpI/YhfL"/>
</dbReference>
<name>A0ABS3HUX0_9ENTE</name>
<feature type="transmembrane region" description="Helical" evidence="1">
    <location>
        <begin position="6"/>
        <end position="22"/>
    </location>
</feature>
<dbReference type="RefSeq" id="WP_206967648.1">
    <property type="nucleotide sequence ID" value="NZ_JAFLVX010000028.1"/>
</dbReference>
<protein>
    <submittedName>
        <fullName evidence="2">SdpI family protein</fullName>
    </submittedName>
</protein>
<dbReference type="Proteomes" id="UP000664857">
    <property type="component" value="Unassembled WGS sequence"/>
</dbReference>
<evidence type="ECO:0000313" key="2">
    <source>
        <dbReference type="EMBL" id="MBO0477554.1"/>
    </source>
</evidence>
<organism evidence="2 3">
    <name type="scientific">Candidatus Vagococcus giribetii</name>
    <dbReference type="NCBI Taxonomy" id="2230876"/>
    <lineage>
        <taxon>Bacteria</taxon>
        <taxon>Bacillati</taxon>
        <taxon>Bacillota</taxon>
        <taxon>Bacilli</taxon>
        <taxon>Lactobacillales</taxon>
        <taxon>Enterococcaceae</taxon>
        <taxon>Vagococcus</taxon>
    </lineage>
</organism>
<comment type="caution">
    <text evidence="2">The sequence shown here is derived from an EMBL/GenBank/DDBJ whole genome shotgun (WGS) entry which is preliminary data.</text>
</comment>
<dbReference type="Pfam" id="PF13630">
    <property type="entry name" value="SdpI"/>
    <property type="match status" value="1"/>
</dbReference>
<feature type="transmembrane region" description="Helical" evidence="1">
    <location>
        <begin position="50"/>
        <end position="68"/>
    </location>
</feature>
<keyword evidence="3" id="KW-1185">Reference proteome</keyword>
<evidence type="ECO:0000256" key="1">
    <source>
        <dbReference type="SAM" id="Phobius"/>
    </source>
</evidence>
<sequence>MIFYFIGLILTVVGALYLIFPSQKRSNKYGYRTPRAKFSDASFAYAQKEASKAFLIIGLITFAIGFTLKQLGLLQFFIIELFLIIIPITRVFYMVEKKLEIFIDQEEGAK</sequence>
<reference evidence="2 3" key="1">
    <citation type="submission" date="2021-03" db="EMBL/GenBank/DDBJ databases">
        <title>Enterococcal diversity collection.</title>
        <authorList>
            <person name="Gilmore M.S."/>
            <person name="Schwartzman J."/>
            <person name="Van Tyne D."/>
            <person name="Martin M."/>
            <person name="Earl A.M."/>
            <person name="Manson A.L."/>
            <person name="Straub T."/>
            <person name="Salamzade R."/>
            <person name="Saavedra J."/>
            <person name="Lebreton F."/>
            <person name="Prichula J."/>
            <person name="Schaufler K."/>
            <person name="Gaca A."/>
            <person name="Sgardioli B."/>
            <person name="Wagenaar J."/>
            <person name="Strong T."/>
        </authorList>
    </citation>
    <scope>NUCLEOTIDE SEQUENCE [LARGE SCALE GENOMIC DNA]</scope>
    <source>
        <strain evidence="2 3">DIV0080</strain>
    </source>
</reference>